<keyword evidence="1 4" id="KW-0540">Nuclease</keyword>
<dbReference type="Pfam" id="PF00636">
    <property type="entry name" value="Ribonuclease_3"/>
    <property type="match status" value="1"/>
</dbReference>
<name>H3SEJ9_9BACL</name>
<keyword evidence="4" id="KW-0694">RNA-binding</keyword>
<comment type="subunit">
    <text evidence="4">Homodimer.</text>
</comment>
<dbReference type="InterPro" id="IPR000999">
    <property type="entry name" value="RNase_III_dom"/>
</dbReference>
<dbReference type="RefSeq" id="WP_006676471.1">
    <property type="nucleotide sequence ID" value="NZ_AHKH01000020.1"/>
</dbReference>
<dbReference type="InterPro" id="IPR036389">
    <property type="entry name" value="RNase_III_sf"/>
</dbReference>
<evidence type="ECO:0000259" key="6">
    <source>
        <dbReference type="SMART" id="SM00535"/>
    </source>
</evidence>
<feature type="active site" evidence="4">
    <location>
        <position position="62"/>
    </location>
</feature>
<evidence type="ECO:0000256" key="1">
    <source>
        <dbReference type="ARBA" id="ARBA00022722"/>
    </source>
</evidence>
<dbReference type="SMART" id="SM00535">
    <property type="entry name" value="RIBOc"/>
    <property type="match status" value="1"/>
</dbReference>
<feature type="domain" description="RNase III" evidence="6">
    <location>
        <begin position="28"/>
        <end position="174"/>
    </location>
</feature>
<comment type="cofactor">
    <cofactor evidence="4">
        <name>Mg(2+)</name>
        <dbReference type="ChEBI" id="CHEBI:18420"/>
    </cofactor>
</comment>
<keyword evidence="4" id="KW-0963">Cytoplasm</keyword>
<keyword evidence="4" id="KW-0460">Magnesium</keyword>
<dbReference type="InterPro" id="IPR008226">
    <property type="entry name" value="Mini3_fam"/>
</dbReference>
<feature type="compositionally biased region" description="Basic and acidic residues" evidence="5">
    <location>
        <begin position="184"/>
        <end position="196"/>
    </location>
</feature>
<accession>H3SEJ9</accession>
<dbReference type="EC" id="3.1.26.-" evidence="4"/>
<feature type="region of interest" description="Disordered" evidence="5">
    <location>
        <begin position="1"/>
        <end position="23"/>
    </location>
</feature>
<keyword evidence="8" id="KW-1185">Reference proteome</keyword>
<comment type="subcellular location">
    <subcellularLocation>
        <location evidence="4">Cytoplasm</location>
    </subcellularLocation>
</comment>
<dbReference type="PANTHER" id="PTHR34276:SF1">
    <property type="entry name" value="MINI-RIBONUCLEASE 3"/>
    <property type="match status" value="1"/>
</dbReference>
<dbReference type="AlphaFoldDB" id="H3SEJ9"/>
<evidence type="ECO:0000256" key="4">
    <source>
        <dbReference type="HAMAP-Rule" id="MF_01468"/>
    </source>
</evidence>
<sequence>MQPDAKDGATDVMNDNVNDNEEQGMDIENLDGAEAGGTWLFPYPPAKEPKLLPPIVLAYMGDAVYEMAIRQYLISLPNHRPHVLHRQATRYVSAKSQARALGRLTPLLTPEEADIVRQGRNAKSAVPKSANVNEYRQATALEALFGYLYFSGRGDRIRQLAEMVVQAPEEEEPPAQTDAPGKPEAAKPAERPEKRD</sequence>
<dbReference type="Gene3D" id="1.10.1520.10">
    <property type="entry name" value="Ribonuclease III domain"/>
    <property type="match status" value="1"/>
</dbReference>
<dbReference type="CDD" id="cd00593">
    <property type="entry name" value="RIBOc"/>
    <property type="match status" value="1"/>
</dbReference>
<dbReference type="GO" id="GO:0004525">
    <property type="term" value="F:ribonuclease III activity"/>
    <property type="evidence" value="ECO:0007669"/>
    <property type="project" value="InterPro"/>
</dbReference>
<dbReference type="HAMAP" id="MF_01468">
    <property type="entry name" value="RNase_Mini_III"/>
    <property type="match status" value="1"/>
</dbReference>
<organism evidence="7 8">
    <name type="scientific">Paenibacillus dendritiformis C454</name>
    <dbReference type="NCBI Taxonomy" id="1131935"/>
    <lineage>
        <taxon>Bacteria</taxon>
        <taxon>Bacillati</taxon>
        <taxon>Bacillota</taxon>
        <taxon>Bacilli</taxon>
        <taxon>Bacillales</taxon>
        <taxon>Paenibacillaceae</taxon>
        <taxon>Paenibacillus</taxon>
    </lineage>
</organism>
<protein>
    <recommendedName>
        <fullName evidence="4">Mini-ribonuclease 3</fullName>
        <shortName evidence="4">Mini-3</shortName>
        <shortName evidence="4">Mini-RNase 3</shortName>
        <ecNumber evidence="4">3.1.26.-</ecNumber>
    </recommendedName>
    <alternativeName>
        <fullName evidence="4">Mini-RNase III</fullName>
        <shortName evidence="4">Mini-III</shortName>
    </alternativeName>
</protein>
<evidence type="ECO:0000313" key="8">
    <source>
        <dbReference type="Proteomes" id="UP000003900"/>
    </source>
</evidence>
<comment type="caution">
    <text evidence="7">The sequence shown here is derived from an EMBL/GenBank/DDBJ whole genome shotgun (WGS) entry which is preliminary data.</text>
</comment>
<evidence type="ECO:0000256" key="5">
    <source>
        <dbReference type="SAM" id="MobiDB-lite"/>
    </source>
</evidence>
<comment type="function">
    <text evidence="4">Involved in correct processing of both the 5' and 3' ends of 23S rRNA precursor. Processes 30S rRNA precursor transcript even in absence of ribonuclease 3 (Rnc); Rnc processes 30S rRNA into smaller rRNA precursors.</text>
</comment>
<dbReference type="SUPFAM" id="SSF69065">
    <property type="entry name" value="RNase III domain-like"/>
    <property type="match status" value="1"/>
</dbReference>
<keyword evidence="4" id="KW-0699">rRNA-binding</keyword>
<keyword evidence="2 4" id="KW-0255">Endonuclease</keyword>
<dbReference type="GO" id="GO:0006364">
    <property type="term" value="P:rRNA processing"/>
    <property type="evidence" value="ECO:0007669"/>
    <property type="project" value="UniProtKB-UniRule"/>
</dbReference>
<dbReference type="STRING" id="1131935.PDENDC454_09800"/>
<dbReference type="GO" id="GO:0005737">
    <property type="term" value="C:cytoplasm"/>
    <property type="evidence" value="ECO:0007669"/>
    <property type="project" value="UniProtKB-SubCell"/>
</dbReference>
<keyword evidence="4" id="KW-0690">Ribosome biogenesis</keyword>
<keyword evidence="3 4" id="KW-0378">Hydrolase</keyword>
<dbReference type="GO" id="GO:0019843">
    <property type="term" value="F:rRNA binding"/>
    <property type="evidence" value="ECO:0007669"/>
    <property type="project" value="UniProtKB-UniRule"/>
</dbReference>
<evidence type="ECO:0000313" key="7">
    <source>
        <dbReference type="EMBL" id="EHQ62447.1"/>
    </source>
</evidence>
<evidence type="ECO:0000256" key="2">
    <source>
        <dbReference type="ARBA" id="ARBA00022759"/>
    </source>
</evidence>
<feature type="region of interest" description="Disordered" evidence="5">
    <location>
        <begin position="165"/>
        <end position="196"/>
    </location>
</feature>
<keyword evidence="4" id="KW-0698">rRNA processing</keyword>
<proteinExistence type="inferred from homology"/>
<dbReference type="PANTHER" id="PTHR34276">
    <property type="entry name" value="MINI-RIBONUCLEASE 3"/>
    <property type="match status" value="1"/>
</dbReference>
<dbReference type="Proteomes" id="UP000003900">
    <property type="component" value="Unassembled WGS sequence"/>
</dbReference>
<dbReference type="PATRIC" id="fig|1131935.3.peg.2019"/>
<gene>
    <name evidence="4" type="primary">mrnC</name>
    <name evidence="7" type="ORF">PDENDC454_09800</name>
</gene>
<dbReference type="EMBL" id="AHKH01000020">
    <property type="protein sequence ID" value="EHQ62447.1"/>
    <property type="molecule type" value="Genomic_DNA"/>
</dbReference>
<reference evidence="7 8" key="1">
    <citation type="journal article" date="2012" name="J. Bacteriol.">
        <title>Genome Sequence of the Pattern-Forming Social Bacterium Paenibacillus dendritiformis C454 Chiral Morphotype.</title>
        <authorList>
            <person name="Sirota-Madi A."/>
            <person name="Olender T."/>
            <person name="Helman Y."/>
            <person name="Brainis I."/>
            <person name="Finkelshtein A."/>
            <person name="Roth D."/>
            <person name="Hagai E."/>
            <person name="Leshkowitz D."/>
            <person name="Brodsky L."/>
            <person name="Galatenko V."/>
            <person name="Nikolaev V."/>
            <person name="Gutnick D.L."/>
            <person name="Lancet D."/>
            <person name="Ben-Jacob E."/>
        </authorList>
    </citation>
    <scope>NUCLEOTIDE SEQUENCE [LARGE SCALE GENOMIC DNA]</scope>
    <source>
        <strain evidence="7 8">C454</strain>
    </source>
</reference>
<comment type="similarity">
    <text evidence="4">Belongs to the MrnC RNase family.</text>
</comment>
<evidence type="ECO:0000256" key="3">
    <source>
        <dbReference type="ARBA" id="ARBA00022801"/>
    </source>
</evidence>